<reference evidence="2" key="3">
    <citation type="submission" date="2019-09" db="EMBL/GenBank/DDBJ databases">
        <authorList>
            <person name="Gao Z."/>
        </authorList>
    </citation>
    <scope>NUCLEOTIDE SEQUENCE</scope>
    <source>
        <tissue evidence="2">Leaves</tissue>
    </source>
</reference>
<organism evidence="2 4">
    <name type="scientific">Morella rubra</name>
    <name type="common">Chinese bayberry</name>
    <dbReference type="NCBI Taxonomy" id="262757"/>
    <lineage>
        <taxon>Eukaryota</taxon>
        <taxon>Viridiplantae</taxon>
        <taxon>Streptophyta</taxon>
        <taxon>Embryophyta</taxon>
        <taxon>Tracheophyta</taxon>
        <taxon>Spermatophyta</taxon>
        <taxon>Magnoliopsida</taxon>
        <taxon>eudicotyledons</taxon>
        <taxon>Gunneridae</taxon>
        <taxon>Pentapetalae</taxon>
        <taxon>rosids</taxon>
        <taxon>fabids</taxon>
        <taxon>Fagales</taxon>
        <taxon>Myricaceae</taxon>
        <taxon>Morella</taxon>
    </lineage>
</organism>
<proteinExistence type="predicted"/>
<sequence>MAEQPGTPVMETPDPLALSCSRSSSSSSISRPPPSPSASPSPLPTSVNRLWRPAAQRNLRNQWSKLASLRQQWVSSSSSGKSHANSLVNAYLSQRYIPSMELGVLGDMPDIRNKACRKLFKQQICPTLNINHARMIFLHGFSRFAEIYRSNLLASYKDMVAAVTQMVNVSRCMRCFQKGTSNSTLVQFSCSSEDQSDTGDGGGISVFTFLSIASHEKLADELVQMFIMELNLKRLLLLEFLSISCEAQQVSQLHWTDQLYQGESDHLSTCNLFFEEHCEPILPKSIDSKADIPSVRCNNQPNQEVLQVYLTTWLAAVNINTHSAKLNVICQGELLHHKATGARKALPKMCDFGVPIAPRGVSTGKIEQKQQQCHFCSNNEAWS</sequence>
<dbReference type="PANTHER" id="PTHR15827:SF2">
    <property type="entry name" value="CYCLIN-DEPENDENT KINASE 2-INTERACTING PROTEIN"/>
    <property type="match status" value="1"/>
</dbReference>
<feature type="compositionally biased region" description="Low complexity" evidence="1">
    <location>
        <begin position="15"/>
        <end position="30"/>
    </location>
</feature>
<dbReference type="Proteomes" id="UP000516437">
    <property type="component" value="Unassembled WGS sequence"/>
</dbReference>
<evidence type="ECO:0000313" key="2">
    <source>
        <dbReference type="EMBL" id="KAB1201297.1"/>
    </source>
</evidence>
<accession>A0A6A1UNF3</accession>
<reference evidence="2 4" key="2">
    <citation type="journal article" date="2019" name="Plant Biotechnol. J.">
        <title>The red bayberry genome and genetic basis of sex determination.</title>
        <authorList>
            <person name="Jia H.M."/>
            <person name="Jia H.J."/>
            <person name="Cai Q.L."/>
            <person name="Wang Y."/>
            <person name="Zhao H.B."/>
            <person name="Yang W.F."/>
            <person name="Wang G.Y."/>
            <person name="Li Y.H."/>
            <person name="Zhan D.L."/>
            <person name="Shen Y.T."/>
            <person name="Niu Q.F."/>
            <person name="Chang L."/>
            <person name="Qiu J."/>
            <person name="Zhao L."/>
            <person name="Xie H.B."/>
            <person name="Fu W.Y."/>
            <person name="Jin J."/>
            <person name="Li X.W."/>
            <person name="Jiao Y."/>
            <person name="Zhou C.C."/>
            <person name="Tu T."/>
            <person name="Chai C.Y."/>
            <person name="Gao J.L."/>
            <person name="Fan L.J."/>
            <person name="van de Weg E."/>
            <person name="Wang J.Y."/>
            <person name="Gao Z.S."/>
        </authorList>
    </citation>
    <scope>NUCLEOTIDE SEQUENCE [LARGE SCALE GENOMIC DNA]</scope>
    <source>
        <tissue evidence="2">Leaves</tissue>
    </source>
</reference>
<name>A0A6A1UNF3_9ROSI</name>
<dbReference type="EMBL" id="RXIC02000083">
    <property type="protein sequence ID" value="KAB1201297.1"/>
    <property type="molecule type" value="Genomic_DNA"/>
</dbReference>
<dbReference type="OrthoDB" id="1913984at2759"/>
<reference evidence="2" key="1">
    <citation type="submission" date="2018-07" db="EMBL/GenBank/DDBJ databases">
        <authorList>
            <person name="Gao Z.-S."/>
            <person name="Jia H.-M."/>
            <person name="Jia H.-J."/>
            <person name="Cai Q.-L."/>
            <person name="Wang Y."/>
            <person name="Zhao H.-B."/>
        </authorList>
    </citation>
    <scope>NUCLEOTIDE SEQUENCE</scope>
    <source>
        <tissue evidence="2">Leaves</tissue>
    </source>
</reference>
<evidence type="ECO:0000313" key="4">
    <source>
        <dbReference type="Proteomes" id="UP000516437"/>
    </source>
</evidence>
<evidence type="ECO:0000313" key="3">
    <source>
        <dbReference type="EMBL" id="KAB1201306.1"/>
    </source>
</evidence>
<dbReference type="AlphaFoldDB" id="A0A6A1UNF3"/>
<feature type="compositionally biased region" description="Pro residues" evidence="1">
    <location>
        <begin position="31"/>
        <end position="43"/>
    </location>
</feature>
<protein>
    <submittedName>
        <fullName evidence="2">Uncharacterized protein</fullName>
    </submittedName>
</protein>
<dbReference type="EMBL" id="RXIC02000083">
    <property type="protein sequence ID" value="KAB1201306.1"/>
    <property type="molecule type" value="Genomic_DNA"/>
</dbReference>
<keyword evidence="4" id="KW-1185">Reference proteome</keyword>
<evidence type="ECO:0000256" key="1">
    <source>
        <dbReference type="SAM" id="MobiDB-lite"/>
    </source>
</evidence>
<dbReference type="PANTHER" id="PTHR15827">
    <property type="entry name" value="CYCLIN-DEPENDENT KINASE 2-INTERACTING PROTEIN"/>
    <property type="match status" value="1"/>
</dbReference>
<comment type="caution">
    <text evidence="2">The sequence shown here is derived from an EMBL/GenBank/DDBJ whole genome shotgun (WGS) entry which is preliminary data.</text>
</comment>
<gene>
    <name evidence="2" type="ORF">CJ030_MR0G004417</name>
    <name evidence="3" type="ORF">CJ030_MR0G004426</name>
</gene>
<feature type="region of interest" description="Disordered" evidence="1">
    <location>
        <begin position="1"/>
        <end position="47"/>
    </location>
</feature>